<gene>
    <name evidence="1" type="ORF">ABNW52_08020</name>
</gene>
<comment type="caution">
    <text evidence="1">The sequence shown here is derived from an EMBL/GenBank/DDBJ whole genome shotgun (WGS) entry which is preliminary data.</text>
</comment>
<evidence type="ECO:0000313" key="1">
    <source>
        <dbReference type="EMBL" id="MEQ6290559.1"/>
    </source>
</evidence>
<organism evidence="1 2">
    <name type="scientific">Vogesella oryzagri</name>
    <dbReference type="NCBI Taxonomy" id="3160864"/>
    <lineage>
        <taxon>Bacteria</taxon>
        <taxon>Pseudomonadati</taxon>
        <taxon>Pseudomonadota</taxon>
        <taxon>Betaproteobacteria</taxon>
        <taxon>Neisseriales</taxon>
        <taxon>Chromobacteriaceae</taxon>
        <taxon>Vogesella</taxon>
    </lineage>
</organism>
<dbReference type="Proteomes" id="UP001433638">
    <property type="component" value="Unassembled WGS sequence"/>
</dbReference>
<name>A0ABV1M2W1_9NEIS</name>
<accession>A0ABV1M2W1</accession>
<sequence>MSARTTTLLEPVFILNPHGFQYCEMEGTSAMLIEEGLIPDGTIWPSGYSDTRWQAGQFKFWLRKRRPAGTKGPLSGVDWFRIRWELNEESDRTALAIRQKTEELADTVRRLTPEGQAESHRRARRVVAAKSDASFQQFKAAVGIPTRQGRRKVTH</sequence>
<protein>
    <submittedName>
        <fullName evidence="1">Uncharacterized protein</fullName>
    </submittedName>
</protein>
<evidence type="ECO:0000313" key="2">
    <source>
        <dbReference type="Proteomes" id="UP001433638"/>
    </source>
</evidence>
<keyword evidence="2" id="KW-1185">Reference proteome</keyword>
<dbReference type="RefSeq" id="WP_349586165.1">
    <property type="nucleotide sequence ID" value="NZ_JBEFLD010000004.1"/>
</dbReference>
<proteinExistence type="predicted"/>
<dbReference type="EMBL" id="JBEFLD010000004">
    <property type="protein sequence ID" value="MEQ6290559.1"/>
    <property type="molecule type" value="Genomic_DNA"/>
</dbReference>
<reference evidence="1" key="1">
    <citation type="submission" date="2024-06" db="EMBL/GenBank/DDBJ databases">
        <title>Genome sequence of Vogesella sp. MAHUQ-64.</title>
        <authorList>
            <person name="Huq M.A."/>
        </authorList>
    </citation>
    <scope>NUCLEOTIDE SEQUENCE</scope>
    <source>
        <strain evidence="1">MAHUQ-64</strain>
    </source>
</reference>